<comment type="caution">
    <text evidence="2">The sequence shown here is derived from an EMBL/GenBank/DDBJ whole genome shotgun (WGS) entry which is preliminary data.</text>
</comment>
<gene>
    <name evidence="2" type="ORF">MKY91_02120</name>
</gene>
<organism evidence="2 3">
    <name type="scientific">Alkalicoccobacillus gibsonii</name>
    <dbReference type="NCBI Taxonomy" id="79881"/>
    <lineage>
        <taxon>Bacteria</taxon>
        <taxon>Bacillati</taxon>
        <taxon>Bacillota</taxon>
        <taxon>Bacilli</taxon>
        <taxon>Bacillales</taxon>
        <taxon>Bacillaceae</taxon>
        <taxon>Alkalicoccobacillus</taxon>
    </lineage>
</organism>
<evidence type="ECO:0000313" key="3">
    <source>
        <dbReference type="Proteomes" id="UP001418796"/>
    </source>
</evidence>
<keyword evidence="1" id="KW-0472">Membrane</keyword>
<feature type="transmembrane region" description="Helical" evidence="1">
    <location>
        <begin position="7"/>
        <end position="29"/>
    </location>
</feature>
<proteinExistence type="predicted"/>
<protein>
    <submittedName>
        <fullName evidence="2">Uncharacterized protein</fullName>
    </submittedName>
</protein>
<keyword evidence="1" id="KW-0812">Transmembrane</keyword>
<keyword evidence="1" id="KW-1133">Transmembrane helix</keyword>
<dbReference type="RefSeq" id="WP_343129123.1">
    <property type="nucleotide sequence ID" value="NZ_JBCITK010000001.1"/>
</dbReference>
<evidence type="ECO:0000256" key="1">
    <source>
        <dbReference type="SAM" id="Phobius"/>
    </source>
</evidence>
<reference evidence="2 3" key="1">
    <citation type="submission" date="2024-03" db="EMBL/GenBank/DDBJ databases">
        <title>Bacilli Hybrid Assemblies.</title>
        <authorList>
            <person name="Kovac J."/>
        </authorList>
    </citation>
    <scope>NUCLEOTIDE SEQUENCE [LARGE SCALE GENOMIC DNA]</scope>
    <source>
        <strain evidence="2 3">FSL R7-0666</strain>
    </source>
</reference>
<keyword evidence="3" id="KW-1185">Reference proteome</keyword>
<accession>A0ABU9VDI8</accession>
<dbReference type="Proteomes" id="UP001418796">
    <property type="component" value="Unassembled WGS sequence"/>
</dbReference>
<sequence length="64" mass="7282">MDRIIRQALVATLVVASITGLFSFIIRGYLEWMDVINSAIGTFIIWAIFFPLVNKYWGRGETEG</sequence>
<feature type="transmembrane region" description="Helical" evidence="1">
    <location>
        <begin position="35"/>
        <end position="53"/>
    </location>
</feature>
<dbReference type="EMBL" id="JBCITK010000001">
    <property type="protein sequence ID" value="MEN0641956.1"/>
    <property type="molecule type" value="Genomic_DNA"/>
</dbReference>
<evidence type="ECO:0000313" key="2">
    <source>
        <dbReference type="EMBL" id="MEN0641956.1"/>
    </source>
</evidence>
<name>A0ABU9VDI8_9BACI</name>